<comment type="catalytic activity">
    <reaction evidence="1">
        <text>ATP + protein L-histidine = ADP + protein N-phospho-L-histidine.</text>
        <dbReference type="EC" id="2.7.13.3"/>
    </reaction>
</comment>
<evidence type="ECO:0000256" key="13">
    <source>
        <dbReference type="ARBA" id="ARBA00023012"/>
    </source>
</evidence>
<evidence type="ECO:0000256" key="9">
    <source>
        <dbReference type="ARBA" id="ARBA00022741"/>
    </source>
</evidence>
<evidence type="ECO:0000256" key="3">
    <source>
        <dbReference type="ARBA" id="ARBA00012438"/>
    </source>
</evidence>
<dbReference type="InterPro" id="IPR036097">
    <property type="entry name" value="HisK_dim/P_sf"/>
</dbReference>
<evidence type="ECO:0000256" key="11">
    <source>
        <dbReference type="ARBA" id="ARBA00022840"/>
    </source>
</evidence>
<dbReference type="Pfam" id="PF00512">
    <property type="entry name" value="HisKA"/>
    <property type="match status" value="1"/>
</dbReference>
<evidence type="ECO:0000256" key="7">
    <source>
        <dbReference type="ARBA" id="ARBA00022679"/>
    </source>
</evidence>
<accession>A0A1H2XMK0</accession>
<organism evidence="18 19">
    <name type="scientific">Roseicitreum antarcticum</name>
    <dbReference type="NCBI Taxonomy" id="564137"/>
    <lineage>
        <taxon>Bacteria</taxon>
        <taxon>Pseudomonadati</taxon>
        <taxon>Pseudomonadota</taxon>
        <taxon>Alphaproteobacteria</taxon>
        <taxon>Rhodobacterales</taxon>
        <taxon>Paracoccaceae</taxon>
        <taxon>Roseicitreum</taxon>
    </lineage>
</organism>
<keyword evidence="11" id="KW-0067">ATP-binding</keyword>
<dbReference type="Gene3D" id="3.30.450.20">
    <property type="entry name" value="PAS domain"/>
    <property type="match status" value="2"/>
</dbReference>
<dbReference type="SMART" id="SM00388">
    <property type="entry name" value="HisKA"/>
    <property type="match status" value="1"/>
</dbReference>
<evidence type="ECO:0000256" key="12">
    <source>
        <dbReference type="ARBA" id="ARBA00022989"/>
    </source>
</evidence>
<dbReference type="FunFam" id="1.10.287.130:FF:000049">
    <property type="entry name" value="C4-dicarboxylate transport sensor protein DctB"/>
    <property type="match status" value="1"/>
</dbReference>
<dbReference type="SUPFAM" id="SSF47384">
    <property type="entry name" value="Homodimeric domain of signal transducing histidine kinase"/>
    <property type="match status" value="1"/>
</dbReference>
<dbReference type="PANTHER" id="PTHR43065:SF46">
    <property type="entry name" value="C4-DICARBOXYLATE TRANSPORT SENSOR PROTEIN DCTB"/>
    <property type="match status" value="1"/>
</dbReference>
<keyword evidence="5" id="KW-0997">Cell inner membrane</keyword>
<dbReference type="RefSeq" id="WP_218132115.1">
    <property type="nucleotide sequence ID" value="NZ_FNOM01000004.1"/>
</dbReference>
<dbReference type="SMART" id="SM00387">
    <property type="entry name" value="HATPase_c"/>
    <property type="match status" value="1"/>
</dbReference>
<dbReference type="STRING" id="564137.SAMN04488238_104252"/>
<keyword evidence="6" id="KW-0597">Phosphoprotein</keyword>
<dbReference type="GO" id="GO:0000155">
    <property type="term" value="F:phosphorelay sensor kinase activity"/>
    <property type="evidence" value="ECO:0007669"/>
    <property type="project" value="InterPro"/>
</dbReference>
<dbReference type="PANTHER" id="PTHR43065">
    <property type="entry name" value="SENSOR HISTIDINE KINASE"/>
    <property type="match status" value="1"/>
</dbReference>
<evidence type="ECO:0000256" key="16">
    <source>
        <dbReference type="ARBA" id="ARBA00073143"/>
    </source>
</evidence>
<keyword evidence="7" id="KW-0808">Transferase</keyword>
<evidence type="ECO:0000256" key="1">
    <source>
        <dbReference type="ARBA" id="ARBA00000085"/>
    </source>
</evidence>
<dbReference type="InterPro" id="IPR033479">
    <property type="entry name" value="dCache_1"/>
</dbReference>
<dbReference type="Gene3D" id="6.10.250.3020">
    <property type="match status" value="1"/>
</dbReference>
<evidence type="ECO:0000256" key="4">
    <source>
        <dbReference type="ARBA" id="ARBA00022475"/>
    </source>
</evidence>
<dbReference type="PIRSF" id="PIRSF036431">
    <property type="entry name" value="STHK_DctB"/>
    <property type="match status" value="1"/>
</dbReference>
<dbReference type="InterPro" id="IPR017055">
    <property type="entry name" value="Sig_transdc_His_kinase_DctB"/>
</dbReference>
<dbReference type="EC" id="2.7.13.3" evidence="3"/>
<evidence type="ECO:0000256" key="5">
    <source>
        <dbReference type="ARBA" id="ARBA00022519"/>
    </source>
</evidence>
<dbReference type="InterPro" id="IPR004358">
    <property type="entry name" value="Sig_transdc_His_kin-like_C"/>
</dbReference>
<dbReference type="Pfam" id="PF02518">
    <property type="entry name" value="HATPase_c"/>
    <property type="match status" value="1"/>
</dbReference>
<dbReference type="GO" id="GO:0005524">
    <property type="term" value="F:ATP binding"/>
    <property type="evidence" value="ECO:0007669"/>
    <property type="project" value="UniProtKB-KW"/>
</dbReference>
<gene>
    <name evidence="18" type="ORF">SAMN04488238_104252</name>
</gene>
<reference evidence="18 19" key="1">
    <citation type="submission" date="2016-10" db="EMBL/GenBank/DDBJ databases">
        <authorList>
            <person name="de Groot N.N."/>
        </authorList>
    </citation>
    <scope>NUCLEOTIDE SEQUENCE [LARGE SCALE GENOMIC DNA]</scope>
    <source>
        <strain evidence="18 19">CGMCC 1.8894</strain>
    </source>
</reference>
<evidence type="ECO:0000256" key="8">
    <source>
        <dbReference type="ARBA" id="ARBA00022692"/>
    </source>
</evidence>
<dbReference type="AlphaFoldDB" id="A0A1H2XMK0"/>
<keyword evidence="4" id="KW-1003">Cell membrane</keyword>
<evidence type="ECO:0000313" key="19">
    <source>
        <dbReference type="Proteomes" id="UP000198539"/>
    </source>
</evidence>
<dbReference type="InterPro" id="IPR003661">
    <property type="entry name" value="HisK_dim/P_dom"/>
</dbReference>
<dbReference type="CDD" id="cd00082">
    <property type="entry name" value="HisKA"/>
    <property type="match status" value="1"/>
</dbReference>
<keyword evidence="9" id="KW-0547">Nucleotide-binding</keyword>
<comment type="function">
    <text evidence="15">Member of the two-component regulatory system DctB/DctD involved in the transport of C4-dicarboxylates. DctB functions as a membrane-associated protein kinase that phosphorylates DctD in response to environmental signals.</text>
</comment>
<comment type="subcellular location">
    <subcellularLocation>
        <location evidence="2">Cell inner membrane</location>
        <topology evidence="2">Multi-pass membrane protein</topology>
    </subcellularLocation>
</comment>
<keyword evidence="14" id="KW-0472">Membrane</keyword>
<evidence type="ECO:0000313" key="18">
    <source>
        <dbReference type="EMBL" id="SDW93986.1"/>
    </source>
</evidence>
<keyword evidence="13" id="KW-0902">Two-component regulatory system</keyword>
<sequence length="596" mass="64535">MLCLAGMLGGALWLYQRVTVYYLTEASARGENTLRLATATLRGQLARYERLPELLAQQRVIGNLLVAPDTMARVAAANQYLRATAGLLGASDIYVMQLDGNTLAASNFDTDVSFIGGNFAFRPYFLDALSEGQGRFFALGTTSLKRGYYFGAPVRVDGALRGVLVIKIDLDEIENAWGGGDYEVVVTDPEGIVFLSSNPEWRFRALQPLTPARLARTGATRRYATTPLSEIPHQMTAAAPELALMTVPEAAEYVVVAEPMPDAGWTVNVLLNTASARVQARTTVSVGLLLVVLAALSVWIVRQQRQALAERLHLQRSAREDLERRVAERTAQLGAVNTALKGEVAERRATETVLRQTQADLIQAGKLAALGQMSAALSHEFNQPLAATRNYAENAQLLLDRGRVADARENVGRIVSLVDRMTRISRHLRNFARKPNAKLTEVELAPVIHAMQEIMAWRFEATGAELKLDLGPAPVRVVAGPVRLQQVLVNLVSNALDASEGAADRSLHLRAEVKGDMVRLILRDHGPGVSPGLGERIFDPFFSTKGVGKGLGLGLSISYNIMRDFGGGLSVRNHPGGGAEFTLTLRAASASLEAAE</sequence>
<dbReference type="InterPro" id="IPR003594">
    <property type="entry name" value="HATPase_dom"/>
</dbReference>
<evidence type="ECO:0000256" key="2">
    <source>
        <dbReference type="ARBA" id="ARBA00004429"/>
    </source>
</evidence>
<dbReference type="PRINTS" id="PR00344">
    <property type="entry name" value="BCTRLSENSOR"/>
</dbReference>
<keyword evidence="19" id="KW-1185">Reference proteome</keyword>
<evidence type="ECO:0000256" key="10">
    <source>
        <dbReference type="ARBA" id="ARBA00022777"/>
    </source>
</evidence>
<name>A0A1H2XMK0_9RHOB</name>
<proteinExistence type="predicted"/>
<dbReference type="Proteomes" id="UP000198539">
    <property type="component" value="Unassembled WGS sequence"/>
</dbReference>
<evidence type="ECO:0000256" key="14">
    <source>
        <dbReference type="ARBA" id="ARBA00023136"/>
    </source>
</evidence>
<protein>
    <recommendedName>
        <fullName evidence="16">C4-dicarboxylate transport sensor protein DctB</fullName>
        <ecNumber evidence="3">2.7.13.3</ecNumber>
    </recommendedName>
</protein>
<dbReference type="InterPro" id="IPR029151">
    <property type="entry name" value="Sensor-like_sf"/>
</dbReference>
<keyword evidence="12" id="KW-1133">Transmembrane helix</keyword>
<dbReference type="SUPFAM" id="SSF55874">
    <property type="entry name" value="ATPase domain of HSP90 chaperone/DNA topoisomerase II/histidine kinase"/>
    <property type="match status" value="1"/>
</dbReference>
<keyword evidence="10 18" id="KW-0418">Kinase</keyword>
<dbReference type="InterPro" id="IPR036890">
    <property type="entry name" value="HATPase_C_sf"/>
</dbReference>
<evidence type="ECO:0000259" key="17">
    <source>
        <dbReference type="PROSITE" id="PS50109"/>
    </source>
</evidence>
<dbReference type="SUPFAM" id="SSF103190">
    <property type="entry name" value="Sensory domain-like"/>
    <property type="match status" value="1"/>
</dbReference>
<evidence type="ECO:0000256" key="6">
    <source>
        <dbReference type="ARBA" id="ARBA00022553"/>
    </source>
</evidence>
<evidence type="ECO:0000256" key="15">
    <source>
        <dbReference type="ARBA" id="ARBA00059004"/>
    </source>
</evidence>
<dbReference type="Gene3D" id="3.30.565.10">
    <property type="entry name" value="Histidine kinase-like ATPase, C-terminal domain"/>
    <property type="match status" value="1"/>
</dbReference>
<feature type="domain" description="Histidine kinase" evidence="17">
    <location>
        <begin position="376"/>
        <end position="589"/>
    </location>
</feature>
<dbReference type="GO" id="GO:0005886">
    <property type="term" value="C:plasma membrane"/>
    <property type="evidence" value="ECO:0007669"/>
    <property type="project" value="UniProtKB-SubCell"/>
</dbReference>
<dbReference type="PROSITE" id="PS50109">
    <property type="entry name" value="HIS_KIN"/>
    <property type="match status" value="1"/>
</dbReference>
<dbReference type="Pfam" id="PF02743">
    <property type="entry name" value="dCache_1"/>
    <property type="match status" value="1"/>
</dbReference>
<keyword evidence="8" id="KW-0812">Transmembrane</keyword>
<dbReference type="Gene3D" id="1.10.287.130">
    <property type="match status" value="1"/>
</dbReference>
<dbReference type="EMBL" id="FNOM01000004">
    <property type="protein sequence ID" value="SDW93986.1"/>
    <property type="molecule type" value="Genomic_DNA"/>
</dbReference>
<dbReference type="InterPro" id="IPR005467">
    <property type="entry name" value="His_kinase_dom"/>
</dbReference>